<comment type="similarity">
    <text evidence="1">Belongs to the P-Pant transferase superfamily. Gsp/Sfp/HetI/AcpT family.</text>
</comment>
<evidence type="ECO:0000313" key="5">
    <source>
        <dbReference type="Proteomes" id="UP000184774"/>
    </source>
</evidence>
<dbReference type="PANTHER" id="PTHR12215">
    <property type="entry name" value="PHOSPHOPANTETHEINE TRANSFERASE"/>
    <property type="match status" value="1"/>
</dbReference>
<accession>A0A1N6M581</accession>
<evidence type="ECO:0000256" key="1">
    <source>
        <dbReference type="ARBA" id="ARBA00010990"/>
    </source>
</evidence>
<dbReference type="GO" id="GO:0000287">
    <property type="term" value="F:magnesium ion binding"/>
    <property type="evidence" value="ECO:0007669"/>
    <property type="project" value="InterPro"/>
</dbReference>
<keyword evidence="2 4" id="KW-0808">Transferase</keyword>
<dbReference type="EC" id="2.7.8.-" evidence="4"/>
<sequence>MGTCLPELGDNHYLLFFIKNRKHKKNEYQIKLNNDEDRKISAQFIRSILPYYYEGDERIRIYRKEYGKPTIAGTDSLWFNISHSNGVGVLLLSKIGDVGVDIEFKKKDSQILKIAQRFFHRQEMAQLESLHCGDACRQARQLWTLKESYIKAIGKGLAQPLNSFWFDLNGSQVNMYLGENKQPENSWLFYMYEYQRLFDLSLCVPKEGMVKIFHVNHEESSFSVEEIKSDAGSFQRVK</sequence>
<proteinExistence type="inferred from homology"/>
<evidence type="ECO:0000259" key="3">
    <source>
        <dbReference type="Pfam" id="PF01648"/>
    </source>
</evidence>
<dbReference type="GO" id="GO:0005829">
    <property type="term" value="C:cytosol"/>
    <property type="evidence" value="ECO:0007669"/>
    <property type="project" value="TreeGrafter"/>
</dbReference>
<dbReference type="SUPFAM" id="SSF56214">
    <property type="entry name" value="4'-phosphopantetheinyl transferase"/>
    <property type="match status" value="2"/>
</dbReference>
<reference evidence="4 5" key="1">
    <citation type="submission" date="2016-12" db="EMBL/GenBank/DDBJ databases">
        <authorList>
            <person name="Song W.-J."/>
            <person name="Kurnit D.M."/>
        </authorList>
    </citation>
    <scope>NUCLEOTIDE SEQUENCE [LARGE SCALE GENOMIC DNA]</scope>
    <source>
        <strain evidence="4 5">CECT 9026</strain>
    </source>
</reference>
<dbReference type="Pfam" id="PF01648">
    <property type="entry name" value="ACPS"/>
    <property type="match status" value="1"/>
</dbReference>
<name>A0A1N6M581_9VIBR</name>
<gene>
    <name evidence="4" type="primary">sfp</name>
    <name evidence="4" type="ORF">VSP9026_02309</name>
</gene>
<feature type="domain" description="4'-phosphopantetheinyl transferase" evidence="3">
    <location>
        <begin position="98"/>
        <end position="189"/>
    </location>
</feature>
<protein>
    <submittedName>
        <fullName evidence="4">4'-phosphopantetheinyl transferase sfp</fullName>
        <ecNumber evidence="4">2.7.8.-</ecNumber>
    </submittedName>
</protein>
<dbReference type="InterPro" id="IPR008278">
    <property type="entry name" value="4-PPantetheinyl_Trfase_dom"/>
</dbReference>
<dbReference type="OrthoDB" id="9808281at2"/>
<dbReference type="GO" id="GO:0008897">
    <property type="term" value="F:holo-[acyl-carrier-protein] synthase activity"/>
    <property type="evidence" value="ECO:0007669"/>
    <property type="project" value="InterPro"/>
</dbReference>
<dbReference type="InterPro" id="IPR050559">
    <property type="entry name" value="P-Pant_transferase_sf"/>
</dbReference>
<dbReference type="Gene3D" id="3.90.470.20">
    <property type="entry name" value="4'-phosphopantetheinyl transferase domain"/>
    <property type="match status" value="2"/>
</dbReference>
<dbReference type="GO" id="GO:0019878">
    <property type="term" value="P:lysine biosynthetic process via aminoadipic acid"/>
    <property type="evidence" value="ECO:0007669"/>
    <property type="project" value="TreeGrafter"/>
</dbReference>
<dbReference type="RefSeq" id="WP_074373123.1">
    <property type="nucleotide sequence ID" value="NZ_AP024907.1"/>
</dbReference>
<organism evidence="4 5">
    <name type="scientific">Vibrio spartinae</name>
    <dbReference type="NCBI Taxonomy" id="1918945"/>
    <lineage>
        <taxon>Bacteria</taxon>
        <taxon>Pseudomonadati</taxon>
        <taxon>Pseudomonadota</taxon>
        <taxon>Gammaproteobacteria</taxon>
        <taxon>Vibrionales</taxon>
        <taxon>Vibrionaceae</taxon>
        <taxon>Vibrio</taxon>
    </lineage>
</organism>
<evidence type="ECO:0000313" key="4">
    <source>
        <dbReference type="EMBL" id="SIO94584.1"/>
    </source>
</evidence>
<dbReference type="InterPro" id="IPR037143">
    <property type="entry name" value="4-PPantetheinyl_Trfase_dom_sf"/>
</dbReference>
<dbReference type="PANTHER" id="PTHR12215:SF10">
    <property type="entry name" value="L-AMINOADIPATE-SEMIALDEHYDE DEHYDROGENASE-PHOSPHOPANTETHEINYL TRANSFERASE"/>
    <property type="match status" value="1"/>
</dbReference>
<evidence type="ECO:0000256" key="2">
    <source>
        <dbReference type="ARBA" id="ARBA00022679"/>
    </source>
</evidence>
<dbReference type="AlphaFoldDB" id="A0A1N6M581"/>
<dbReference type="Proteomes" id="UP000184774">
    <property type="component" value="Unassembled WGS sequence"/>
</dbReference>
<dbReference type="EMBL" id="FSSB01000016">
    <property type="protein sequence ID" value="SIO94584.1"/>
    <property type="molecule type" value="Genomic_DNA"/>
</dbReference>